<dbReference type="RefSeq" id="WP_208660383.1">
    <property type="nucleotide sequence ID" value="NZ_CP031775.2"/>
</dbReference>
<dbReference type="AlphaFoldDB" id="A0A5B8R384"/>
<name>A0A5B8R384_9GAMM</name>
<proteinExistence type="predicted"/>
<sequence>MLYGLKAVKDHPCFKMQDLLGNFFFDYVSDKGFSDNVFPSIFSQKYIDGHGRAFKETLTDLAQRLPTQKAKKQKLYSQFMNNNSIEALCLEKGFIPESHIRWSDVTGIELNEFLLNCYGTKLDLSPFKRLGCKLKPTHRFYRDFISINGCICPFCGLSSYRNVFGPRREDLDHYLYKGKYPFAAANMWNLIPTCSECNQDYKKTTDVLYNGNVRTEAYYPYGKVGGISIKVKLKIGSNNKMPGSWDIHISPKNSTELEKVENWVRVYGIRLRYQNEIAFDHDNWIMTDLEERREAFANPNDFRRFMISRARVHKNLFDKKLAPKSFLKIAFFVFVARHADDAFIGKYMIPFNAGL</sequence>
<evidence type="ECO:0000313" key="2">
    <source>
        <dbReference type="Proteomes" id="UP000321124"/>
    </source>
</evidence>
<dbReference type="Proteomes" id="UP000321124">
    <property type="component" value="Chromosome"/>
</dbReference>
<reference evidence="1 2" key="1">
    <citation type="journal article" date="2019" name="Ecotoxicol. Environ. Saf.">
        <title>Microbial characterization of heavy metal resistant bacterial strains isolated from an electroplating wastewater treatment plant.</title>
        <authorList>
            <person name="Cai X."/>
            <person name="Zheng X."/>
            <person name="Zhang D."/>
            <person name="Iqbal W."/>
            <person name="Liu C."/>
            <person name="Yang B."/>
            <person name="Zhao X."/>
            <person name="Lu X."/>
            <person name="Mao Y."/>
        </authorList>
    </citation>
    <scope>NUCLEOTIDE SEQUENCE [LARGE SCALE GENOMIC DNA]</scope>
    <source>
        <strain evidence="1 2">Ni1-3</strain>
    </source>
</reference>
<dbReference type="EMBL" id="CP031775">
    <property type="protein sequence ID" value="QDZ92618.1"/>
    <property type="molecule type" value="Genomic_DNA"/>
</dbReference>
<dbReference type="KEGG" id="sdeo:D0436_20320"/>
<evidence type="ECO:0008006" key="3">
    <source>
        <dbReference type="Google" id="ProtNLM"/>
    </source>
</evidence>
<protein>
    <recommendedName>
        <fullName evidence="3">HNH endonuclease</fullName>
    </recommendedName>
</protein>
<gene>
    <name evidence="1" type="ORF">D0436_20320</name>
</gene>
<accession>A0A5B8R384</accession>
<organism evidence="1 2">
    <name type="scientific">Shewanella decolorationis</name>
    <dbReference type="NCBI Taxonomy" id="256839"/>
    <lineage>
        <taxon>Bacteria</taxon>
        <taxon>Pseudomonadati</taxon>
        <taxon>Pseudomonadota</taxon>
        <taxon>Gammaproteobacteria</taxon>
        <taxon>Alteromonadales</taxon>
        <taxon>Shewanellaceae</taxon>
        <taxon>Shewanella</taxon>
    </lineage>
</organism>
<evidence type="ECO:0000313" key="1">
    <source>
        <dbReference type="EMBL" id="QDZ92618.1"/>
    </source>
</evidence>